<dbReference type="Proteomes" id="UP000722485">
    <property type="component" value="Unassembled WGS sequence"/>
</dbReference>
<reference evidence="2" key="1">
    <citation type="submission" date="2020-03" db="EMBL/GenBank/DDBJ databases">
        <title>Draft Genome Sequence of Cylindrodendrum hubeiense.</title>
        <authorList>
            <person name="Buettner E."/>
            <person name="Kellner H."/>
        </authorList>
    </citation>
    <scope>NUCLEOTIDE SEQUENCE</scope>
    <source>
        <strain evidence="2">IHI 201604</strain>
    </source>
</reference>
<keyword evidence="3" id="KW-1185">Reference proteome</keyword>
<proteinExistence type="predicted"/>
<evidence type="ECO:0000313" key="3">
    <source>
        <dbReference type="Proteomes" id="UP000722485"/>
    </source>
</evidence>
<organism evidence="2 3">
    <name type="scientific">Cylindrodendrum hubeiense</name>
    <dbReference type="NCBI Taxonomy" id="595255"/>
    <lineage>
        <taxon>Eukaryota</taxon>
        <taxon>Fungi</taxon>
        <taxon>Dikarya</taxon>
        <taxon>Ascomycota</taxon>
        <taxon>Pezizomycotina</taxon>
        <taxon>Sordariomycetes</taxon>
        <taxon>Hypocreomycetidae</taxon>
        <taxon>Hypocreales</taxon>
        <taxon>Nectriaceae</taxon>
        <taxon>Cylindrodendrum</taxon>
    </lineage>
</organism>
<sequence>MASLNYDYELMTNYIEAANVNGDGRRVLVDVGSALGVANTTKIQAFDVQQSQDLSVFLVFAAQIDQQTSTVWIVKPFKFGDEISWEAQQSKAVGQVHQIRVGPPPSRGSTFPPVYLMHQPLHRTASNSDLSRLQVTTSAGIIVHKDVSLPVNVQKIIDIAPAYGGVFGHGVIHAKYGRPGDEPGDPFKWAEYKLQCPIGATSIETFPDPRDKEKRSSLMVACPKGLYLLDAKNITGHVQGPGAMVGASDVLSGAQGLQISLEGKNMSIWVINGSGELTFTTLNLDLPQDARSAPLLPGQKSTAFATLLSRVNSEGDLQTLVISNDDHGNLMLLEQSVKTGVWRQQPFYVESDGVLKPIESYTFSITASQSPKMPLIQGEMLVTSTSPQSITANGRIVSIDSVGTWCSTDLSGELALIVPTQGTTGQPIIIVGMRTQQGEKLDFKPVQMDPSRKVIDEMKKLSSKEALENAKTKDGKSLWEGSEKPEGKTLEQAAKCFAAISDAHETLPRDGSKVEVVAQPSDQLQQTTGDWFLDAFYWLKRKIHDVKDWVVKKIGQVWTFVCEIGGKVMRFVLDCIEKVTEAASWVWEKLKLGWNKLVEFVGFFFSWQDILETKETIKGLMNAGLDYVADGVEGFNSEIEGFFLDLQSSIPGLTDKAKAKIESSRLNQATKADEKKAKDVGSNTQSKWVGERMKNGGSMTAASGSTELGDAAAIDMWNDRVVPLVDSFIALAEDLGKDLAELFQDSDMSIGDMFSKLGSNLLVNTLDIIKKLIQALVSVVAKLVVAIKSFGNAQLSSGFLNTLYRWITRGSDLTLFDAIALLIAIPSTQIIKIVTGAKPPSLGLIDKNLFETMISSEDKPSSEITVASKQQKKDVTTILLGCGCGAACIKLVVNDIKFLYKTVTQGLSVAVGDLSPGAIMELFGMGVDAFAIFEAIMDPPTADTPGAELIKAATYIKMFRFGANALYMMAQKLGKEDPALDQVMLVLDLLTALANFGLYNVIYIMELDDPNREGYDEDQILANGADNFLEALSAIGYFTAFTFNKSEPVTTTVGLACMKYAAIGAIMTKGVNFKIEYKKEA</sequence>
<dbReference type="EMBL" id="JAANBB010000004">
    <property type="protein sequence ID" value="KAF7557530.1"/>
    <property type="molecule type" value="Genomic_DNA"/>
</dbReference>
<gene>
    <name evidence="2" type="ORF">G7Z17_g514</name>
</gene>
<protein>
    <submittedName>
        <fullName evidence="2">Uncharacterized protein</fullName>
    </submittedName>
</protein>
<feature type="region of interest" description="Disordered" evidence="1">
    <location>
        <begin position="465"/>
        <end position="487"/>
    </location>
</feature>
<dbReference type="OrthoDB" id="3235083at2759"/>
<evidence type="ECO:0000256" key="1">
    <source>
        <dbReference type="SAM" id="MobiDB-lite"/>
    </source>
</evidence>
<dbReference type="AlphaFoldDB" id="A0A9P5HJY7"/>
<accession>A0A9P5HJY7</accession>
<comment type="caution">
    <text evidence="2">The sequence shown here is derived from an EMBL/GenBank/DDBJ whole genome shotgun (WGS) entry which is preliminary data.</text>
</comment>
<evidence type="ECO:0000313" key="2">
    <source>
        <dbReference type="EMBL" id="KAF7557530.1"/>
    </source>
</evidence>
<name>A0A9P5HJY7_9HYPO</name>